<keyword evidence="4" id="KW-1185">Reference proteome</keyword>
<evidence type="ECO:0000313" key="3">
    <source>
        <dbReference type="EMBL" id="KAH6889369.1"/>
    </source>
</evidence>
<dbReference type="PROSITE" id="PS50181">
    <property type="entry name" value="FBOX"/>
    <property type="match status" value="1"/>
</dbReference>
<dbReference type="Proteomes" id="UP000777438">
    <property type="component" value="Unassembled WGS sequence"/>
</dbReference>
<dbReference type="OrthoDB" id="3140657at2759"/>
<dbReference type="InterPro" id="IPR036047">
    <property type="entry name" value="F-box-like_dom_sf"/>
</dbReference>
<dbReference type="AlphaFoldDB" id="A0A9P8W4W7"/>
<name>A0A9P8W4W7_9HYPO</name>
<evidence type="ECO:0000256" key="1">
    <source>
        <dbReference type="SAM" id="MobiDB-lite"/>
    </source>
</evidence>
<gene>
    <name evidence="3" type="ORF">B0T10DRAFT_487865</name>
</gene>
<feature type="domain" description="F-box" evidence="2">
    <location>
        <begin position="7"/>
        <end position="52"/>
    </location>
</feature>
<proteinExistence type="predicted"/>
<dbReference type="PANTHER" id="PTHR42057:SF2">
    <property type="entry name" value="F-BOX DOMAIN PROTEIN (AFU_ORTHOLOGUE AFUA_4G00200)-RELATED"/>
    <property type="match status" value="1"/>
</dbReference>
<dbReference type="SUPFAM" id="SSF81383">
    <property type="entry name" value="F-box domain"/>
    <property type="match status" value="1"/>
</dbReference>
<protein>
    <recommendedName>
        <fullName evidence="2">F-box domain-containing protein</fullName>
    </recommendedName>
</protein>
<dbReference type="Pfam" id="PF00646">
    <property type="entry name" value="F-box"/>
    <property type="match status" value="1"/>
</dbReference>
<dbReference type="PANTHER" id="PTHR42057">
    <property type="entry name" value="F-BOX DOMAIN PROTEIN (AFU_ORTHOLOGUE AFUA_4G00200)"/>
    <property type="match status" value="1"/>
</dbReference>
<feature type="region of interest" description="Disordered" evidence="1">
    <location>
        <begin position="159"/>
        <end position="182"/>
    </location>
</feature>
<reference evidence="3 4" key="1">
    <citation type="journal article" date="2021" name="Nat. Commun.">
        <title>Genetic determinants of endophytism in the Arabidopsis root mycobiome.</title>
        <authorList>
            <person name="Mesny F."/>
            <person name="Miyauchi S."/>
            <person name="Thiergart T."/>
            <person name="Pickel B."/>
            <person name="Atanasova L."/>
            <person name="Karlsson M."/>
            <person name="Huettel B."/>
            <person name="Barry K.W."/>
            <person name="Haridas S."/>
            <person name="Chen C."/>
            <person name="Bauer D."/>
            <person name="Andreopoulos W."/>
            <person name="Pangilinan J."/>
            <person name="LaButti K."/>
            <person name="Riley R."/>
            <person name="Lipzen A."/>
            <person name="Clum A."/>
            <person name="Drula E."/>
            <person name="Henrissat B."/>
            <person name="Kohler A."/>
            <person name="Grigoriev I.V."/>
            <person name="Martin F.M."/>
            <person name="Hacquard S."/>
        </authorList>
    </citation>
    <scope>NUCLEOTIDE SEQUENCE [LARGE SCALE GENOMIC DNA]</scope>
    <source>
        <strain evidence="3 4">MPI-CAGE-CH-0241</strain>
    </source>
</reference>
<evidence type="ECO:0000259" key="2">
    <source>
        <dbReference type="PROSITE" id="PS50181"/>
    </source>
</evidence>
<organism evidence="3 4">
    <name type="scientific">Thelonectria olida</name>
    <dbReference type="NCBI Taxonomy" id="1576542"/>
    <lineage>
        <taxon>Eukaryota</taxon>
        <taxon>Fungi</taxon>
        <taxon>Dikarya</taxon>
        <taxon>Ascomycota</taxon>
        <taxon>Pezizomycotina</taxon>
        <taxon>Sordariomycetes</taxon>
        <taxon>Hypocreomycetidae</taxon>
        <taxon>Hypocreales</taxon>
        <taxon>Nectriaceae</taxon>
        <taxon>Thelonectria</taxon>
    </lineage>
</organism>
<dbReference type="SMART" id="SM00256">
    <property type="entry name" value="FBOX"/>
    <property type="match status" value="1"/>
</dbReference>
<dbReference type="InterPro" id="IPR001810">
    <property type="entry name" value="F-box_dom"/>
</dbReference>
<evidence type="ECO:0000313" key="4">
    <source>
        <dbReference type="Proteomes" id="UP000777438"/>
    </source>
</evidence>
<comment type="caution">
    <text evidence="3">The sequence shown here is derived from an EMBL/GenBank/DDBJ whole genome shotgun (WGS) entry which is preliminary data.</text>
</comment>
<accession>A0A9P8W4W7</accession>
<dbReference type="EMBL" id="JAGPYM010000011">
    <property type="protein sequence ID" value="KAH6889369.1"/>
    <property type="molecule type" value="Genomic_DNA"/>
</dbReference>
<sequence>MSESSSSVTLKALPLETVEHIVFYLPKNSLLQLRLVSRRLASIATPGAFRTFNLKVHPKSGEGFINIAKSDKLRSFLREFTCDTWQETFAIRDFEHVFVDYSVYQAPRGFMEALSFLRYFQHLESLHIQFTKDLNWCDDGELELRKKVILTVFEGLAGTGSPDQTSHSSEHDGEQDPSQHASPVFPTALTIENLGSPDDKKLIALPAFQAIFASGRVRNLKIHLAGEVITDDEGTDHCDSNDRHDFYERIPTIWLTPQVIENLRELSLTAMEWWGWSPHKDLCDIGGHNGLPNLKVLTLGKYVFGFQRQVDWLASLSLEEIHFDQCSVLYRTFNAVDGSDPTPEWWTAPRPPDTTITLLSLRWHLMLNQWSKSMKTLRGFYMQSAGTTDFRYVDNVGDSFCYEQDDDDVGSWNRHFVLEPGTREKDRLALDHFLSVIESRSKQEEQRSRVRSDWG</sequence>
<dbReference type="CDD" id="cd09917">
    <property type="entry name" value="F-box_SF"/>
    <property type="match status" value="1"/>
</dbReference>